<name>A0ABR0S8X9_9HYPO</name>
<feature type="compositionally biased region" description="Basic and acidic residues" evidence="1">
    <location>
        <begin position="14"/>
        <end position="34"/>
    </location>
</feature>
<keyword evidence="3" id="KW-1185">Reference proteome</keyword>
<comment type="caution">
    <text evidence="2">The sequence shown here is derived from an EMBL/GenBank/DDBJ whole genome shotgun (WGS) entry which is preliminary data.</text>
</comment>
<organism evidence="2 3">
    <name type="scientific">Cladobotryum mycophilum</name>
    <dbReference type="NCBI Taxonomy" id="491253"/>
    <lineage>
        <taxon>Eukaryota</taxon>
        <taxon>Fungi</taxon>
        <taxon>Dikarya</taxon>
        <taxon>Ascomycota</taxon>
        <taxon>Pezizomycotina</taxon>
        <taxon>Sordariomycetes</taxon>
        <taxon>Hypocreomycetidae</taxon>
        <taxon>Hypocreales</taxon>
        <taxon>Hypocreaceae</taxon>
        <taxon>Cladobotryum</taxon>
    </lineage>
</organism>
<protein>
    <submittedName>
        <fullName evidence="2">Uncharacterized protein</fullName>
    </submittedName>
</protein>
<evidence type="ECO:0000256" key="1">
    <source>
        <dbReference type="SAM" id="MobiDB-lite"/>
    </source>
</evidence>
<feature type="region of interest" description="Disordered" evidence="1">
    <location>
        <begin position="1"/>
        <end position="65"/>
    </location>
</feature>
<gene>
    <name evidence="2" type="ORF">PT974_10105</name>
</gene>
<accession>A0ABR0S8X9</accession>
<proteinExistence type="predicted"/>
<evidence type="ECO:0000313" key="2">
    <source>
        <dbReference type="EMBL" id="KAK5988619.1"/>
    </source>
</evidence>
<sequence>MSSSTADQGGKTPNEGKDDKPQPSDKAAQDKNAQDKGGQGSSSSGSGGGFYNPKPSDKDQDQSGGRFYKFRCENWNADPVYCESWLYVNHAYCAMCMAKGLDKSRG</sequence>
<feature type="compositionally biased region" description="Gly residues" evidence="1">
    <location>
        <begin position="37"/>
        <end position="50"/>
    </location>
</feature>
<dbReference type="EMBL" id="JAVFKD010000015">
    <property type="protein sequence ID" value="KAK5988619.1"/>
    <property type="molecule type" value="Genomic_DNA"/>
</dbReference>
<dbReference type="Proteomes" id="UP001338125">
    <property type="component" value="Unassembled WGS sequence"/>
</dbReference>
<evidence type="ECO:0000313" key="3">
    <source>
        <dbReference type="Proteomes" id="UP001338125"/>
    </source>
</evidence>
<reference evidence="2 3" key="1">
    <citation type="submission" date="2024-01" db="EMBL/GenBank/DDBJ databases">
        <title>Complete genome of Cladobotryum mycophilum ATHUM6906.</title>
        <authorList>
            <person name="Christinaki A.C."/>
            <person name="Myridakis A.I."/>
            <person name="Kouvelis V.N."/>
        </authorList>
    </citation>
    <scope>NUCLEOTIDE SEQUENCE [LARGE SCALE GENOMIC DNA]</scope>
    <source>
        <strain evidence="2 3">ATHUM6906</strain>
    </source>
</reference>